<keyword evidence="2" id="KW-0805">Transcription regulation</keyword>
<dbReference type="Proteomes" id="UP001170310">
    <property type="component" value="Unassembled WGS sequence"/>
</dbReference>
<evidence type="ECO:0000259" key="4">
    <source>
        <dbReference type="PROSITE" id="PS51000"/>
    </source>
</evidence>
<reference evidence="5" key="1">
    <citation type="submission" date="2023-07" db="EMBL/GenBank/DDBJ databases">
        <title>Genome content predicts the carbon catabolic preferences of heterotrophic bacteria.</title>
        <authorList>
            <person name="Gralka M."/>
        </authorList>
    </citation>
    <scope>NUCLEOTIDE SEQUENCE</scope>
    <source>
        <strain evidence="5">E2R20</strain>
    </source>
</reference>
<organism evidence="5 6">
    <name type="scientific">Staphylococcus pasteuri_A</name>
    <dbReference type="NCBI Taxonomy" id="3062664"/>
    <lineage>
        <taxon>Bacteria</taxon>
        <taxon>Bacillati</taxon>
        <taxon>Bacillota</taxon>
        <taxon>Bacilli</taxon>
        <taxon>Bacillales</taxon>
        <taxon>Staphylococcaceae</taxon>
        <taxon>Staphylococcus</taxon>
    </lineage>
</organism>
<feature type="domain" description="HTH deoR-type" evidence="4">
    <location>
        <begin position="3"/>
        <end position="58"/>
    </location>
</feature>
<gene>
    <name evidence="5" type="ORF">Q4528_08925</name>
</gene>
<dbReference type="PANTHER" id="PTHR34580:SF1">
    <property type="entry name" value="PROTEIN PAFC"/>
    <property type="match status" value="1"/>
</dbReference>
<comment type="caution">
    <text evidence="5">The sequence shown here is derived from an EMBL/GenBank/DDBJ whole genome shotgun (WGS) entry which is preliminary data.</text>
</comment>
<sequence length="236" mass="27302">MNKLERQNRLIQEIQQSNKITASELAKRFKVSKRTILRDIDDLENQGVQIHASHGSQGGYKIQESQSKIALTLTDAQLSALFLTLNESQSYSTLPYAKEIQAILKQCLSLPQTRIRKLLKKMDYYIKFEDTTQVTLPNIFSDILIYCSERKVMLVDFYEEDRTVAENVIFIGLLCKDGQWHAIVFEIGLGSTRELLIRDIQDISYSFEKTIKTQDITIDNYQQFLSDPTRNIKNHS</sequence>
<dbReference type="EMBL" id="JAUOQO010000007">
    <property type="protein sequence ID" value="MDO6574282.1"/>
    <property type="molecule type" value="Genomic_DNA"/>
</dbReference>
<dbReference type="InterPro" id="IPR051534">
    <property type="entry name" value="CBASS_pafABC_assoc_protein"/>
</dbReference>
<dbReference type="GO" id="GO:0003700">
    <property type="term" value="F:DNA-binding transcription factor activity"/>
    <property type="evidence" value="ECO:0007669"/>
    <property type="project" value="InterPro"/>
</dbReference>
<dbReference type="InterPro" id="IPR036388">
    <property type="entry name" value="WH-like_DNA-bd_sf"/>
</dbReference>
<dbReference type="InterPro" id="IPR013196">
    <property type="entry name" value="HTH_11"/>
</dbReference>
<dbReference type="SMART" id="SM00420">
    <property type="entry name" value="HTH_DEOR"/>
    <property type="match status" value="1"/>
</dbReference>
<dbReference type="Pfam" id="PF08279">
    <property type="entry name" value="HTH_11"/>
    <property type="match status" value="1"/>
</dbReference>
<keyword evidence="3" id="KW-0804">Transcription</keyword>
<evidence type="ECO:0000256" key="3">
    <source>
        <dbReference type="ARBA" id="ARBA00023163"/>
    </source>
</evidence>
<dbReference type="Gene3D" id="1.10.10.10">
    <property type="entry name" value="Winged helix-like DNA-binding domain superfamily/Winged helix DNA-binding domain"/>
    <property type="match status" value="1"/>
</dbReference>
<dbReference type="GeneID" id="72469636"/>
<dbReference type="InterPro" id="IPR036390">
    <property type="entry name" value="WH_DNA-bd_sf"/>
</dbReference>
<name>A0AAW7YRB5_9STAP</name>
<evidence type="ECO:0000313" key="5">
    <source>
        <dbReference type="EMBL" id="MDO6574282.1"/>
    </source>
</evidence>
<proteinExistence type="predicted"/>
<dbReference type="SUPFAM" id="SSF46785">
    <property type="entry name" value="Winged helix' DNA-binding domain"/>
    <property type="match status" value="1"/>
</dbReference>
<evidence type="ECO:0000313" key="6">
    <source>
        <dbReference type="Proteomes" id="UP001170310"/>
    </source>
</evidence>
<dbReference type="PANTHER" id="PTHR34580">
    <property type="match status" value="1"/>
</dbReference>
<keyword evidence="1" id="KW-0423">Lactose metabolism</keyword>
<dbReference type="GO" id="GO:0005988">
    <property type="term" value="P:lactose metabolic process"/>
    <property type="evidence" value="ECO:0007669"/>
    <property type="project" value="UniProtKB-KW"/>
</dbReference>
<keyword evidence="6" id="KW-1185">Reference proteome</keyword>
<dbReference type="AlphaFoldDB" id="A0AAW7YRB5"/>
<dbReference type="InterPro" id="IPR001034">
    <property type="entry name" value="DeoR_HTH"/>
</dbReference>
<evidence type="ECO:0000256" key="1">
    <source>
        <dbReference type="ARBA" id="ARBA00022736"/>
    </source>
</evidence>
<accession>A0AAW7YRB5</accession>
<evidence type="ECO:0000256" key="2">
    <source>
        <dbReference type="ARBA" id="ARBA00023015"/>
    </source>
</evidence>
<protein>
    <submittedName>
        <fullName evidence="5">HTH domain-containing protein</fullName>
    </submittedName>
</protein>
<dbReference type="RefSeq" id="WP_046467127.1">
    <property type="nucleotide sequence ID" value="NZ_JAUOQO010000007.1"/>
</dbReference>
<dbReference type="PROSITE" id="PS51000">
    <property type="entry name" value="HTH_DEOR_2"/>
    <property type="match status" value="1"/>
</dbReference>